<evidence type="ECO:0000259" key="4">
    <source>
        <dbReference type="PROSITE" id="PS50240"/>
    </source>
</evidence>
<evidence type="ECO:0000313" key="5">
    <source>
        <dbReference type="EMBL" id="JAC12454.1"/>
    </source>
</evidence>
<dbReference type="GO" id="GO:0006508">
    <property type="term" value="P:proteolysis"/>
    <property type="evidence" value="ECO:0007669"/>
    <property type="project" value="UniProtKB-KW"/>
</dbReference>
<reference evidence="5" key="1">
    <citation type="journal article" date="2014" name="PLoS Negl. Trop. Dis.">
        <title>Identification and characterization of seminal fluid proteins in the Asian tiger mosquito, Aedes albopictus.</title>
        <authorList>
            <person name="Boes K.E."/>
            <person name="Ribeiro J.M."/>
            <person name="Wong A."/>
            <person name="Harrington L.C."/>
            <person name="Wolfner M.F."/>
            <person name="Sirot L.K."/>
        </authorList>
    </citation>
    <scope>NUCLEOTIDE SEQUENCE</scope>
    <source>
        <tissue evidence="5">Reproductive organs</tissue>
    </source>
</reference>
<dbReference type="InterPro" id="IPR009003">
    <property type="entry name" value="Peptidase_S1_PA"/>
</dbReference>
<reference evidence="7" key="4">
    <citation type="submission" date="2025-05" db="UniProtKB">
        <authorList>
            <consortium name="EnsemblMetazoa"/>
        </authorList>
    </citation>
    <scope>IDENTIFICATION</scope>
    <source>
        <strain evidence="7">Foshan</strain>
    </source>
</reference>
<dbReference type="CDD" id="cd00190">
    <property type="entry name" value="Tryp_SPc"/>
    <property type="match status" value="1"/>
</dbReference>
<dbReference type="EnsemblMetazoa" id="AALFPA23_023487.R34946">
    <property type="protein sequence ID" value="AALFPA23_023487.P34946"/>
    <property type="gene ID" value="AALFPA23_023487"/>
</dbReference>
<proteinExistence type="evidence at transcript level"/>
<dbReference type="InterPro" id="IPR018114">
    <property type="entry name" value="TRYPSIN_HIS"/>
</dbReference>
<comment type="similarity">
    <text evidence="2">Belongs to the peptidase S1 family. CLIP subfamily.</text>
</comment>
<evidence type="ECO:0000313" key="7">
    <source>
        <dbReference type="EnsemblMetazoa" id="AALFPA23_023487.P34946"/>
    </source>
</evidence>
<keyword evidence="5" id="KW-0645">Protease</keyword>
<dbReference type="RefSeq" id="XP_062712141.1">
    <property type="nucleotide sequence ID" value="XM_062856157.1"/>
</dbReference>
<evidence type="ECO:0000313" key="8">
    <source>
        <dbReference type="Proteomes" id="UP000069940"/>
    </source>
</evidence>
<dbReference type="PANTHER" id="PTHR24260:SF136">
    <property type="entry name" value="GH08193P-RELATED"/>
    <property type="match status" value="1"/>
</dbReference>
<dbReference type="InterPro" id="IPR031986">
    <property type="entry name" value="GD_N"/>
</dbReference>
<keyword evidence="3" id="KW-0732">Signal</keyword>
<feature type="signal peptide" evidence="3">
    <location>
        <begin position="1"/>
        <end position="27"/>
    </location>
</feature>
<dbReference type="PROSITE" id="PS00134">
    <property type="entry name" value="TRYPSIN_HIS"/>
    <property type="match status" value="1"/>
</dbReference>
<sequence length="490" mass="54067">MSSQAPCRAASLLALVFTISGISIAQGQYLRSPCPDIFTYQVDPNTKQIFGYVEIDNIQVGQTVKLNIDLSIAAPVPQNNVGSIALAKSKDEIFNDIVHGNPAQYRVNFPLQNILPSVLSIAVNGQTICTGSLVQGHQTTINLEHTLYTRVEPNGFPGNNGYQPNNGFLSNNQFQYQRPVYTVPPRPTRPQFSYTEPVTQRVTAPAVFMQPITSRPVPMRTTVAPPTNYACGKPSANGFNQLAFNGKRVNKGQFPWIAPLFDQSDAQTPSYFCGSTIISNRHLITAAHCIYDAGDFMSADRILAVPGMYNIDNFADDNANFAFIDSVHPHNDYINDDDLNDADIAILRLKKVLIYTEYIIPICLWNDANDLDRVVNQEGIVAGWGVTETGPSTVPTFIKASIVSKRSCRDNVEKMLPINSRVFCADGHGSAPCNGDSGTGFVLKRGNQYYLRGIVSKGQQDPETLLCDVRKFAIYTDVALFRYWIKTIMS</sequence>
<evidence type="ECO:0000256" key="2">
    <source>
        <dbReference type="ARBA" id="ARBA00024195"/>
    </source>
</evidence>
<dbReference type="EMBL" id="GEHC01000578">
    <property type="protein sequence ID" value="JAV47067.1"/>
    <property type="molecule type" value="Transcribed_RNA"/>
</dbReference>
<feature type="chain" id="PRO_5001520044" evidence="3">
    <location>
        <begin position="28"/>
        <end position="490"/>
    </location>
</feature>
<keyword evidence="5" id="KW-0378">Hydrolase</keyword>
<dbReference type="InterPro" id="IPR043504">
    <property type="entry name" value="Peptidase_S1_PA_chymotrypsin"/>
</dbReference>
<dbReference type="Proteomes" id="UP000069940">
    <property type="component" value="Unassembled WGS sequence"/>
</dbReference>
<organism evidence="5">
    <name type="scientific">Aedes albopictus</name>
    <name type="common">Asian tiger mosquito</name>
    <name type="synonym">Stegomyia albopicta</name>
    <dbReference type="NCBI Taxonomy" id="7160"/>
    <lineage>
        <taxon>Eukaryota</taxon>
        <taxon>Metazoa</taxon>
        <taxon>Ecdysozoa</taxon>
        <taxon>Arthropoda</taxon>
        <taxon>Hexapoda</taxon>
        <taxon>Insecta</taxon>
        <taxon>Pterygota</taxon>
        <taxon>Neoptera</taxon>
        <taxon>Endopterygota</taxon>
        <taxon>Diptera</taxon>
        <taxon>Nematocera</taxon>
        <taxon>Culicoidea</taxon>
        <taxon>Culicidae</taxon>
        <taxon>Culicinae</taxon>
        <taxon>Aedini</taxon>
        <taxon>Aedes</taxon>
        <taxon>Stegomyia</taxon>
    </lineage>
</organism>
<feature type="domain" description="Peptidase S1" evidence="4">
    <location>
        <begin position="243"/>
        <end position="490"/>
    </location>
</feature>
<evidence type="ECO:0000256" key="1">
    <source>
        <dbReference type="ARBA" id="ARBA00023157"/>
    </source>
</evidence>
<dbReference type="InterPro" id="IPR001254">
    <property type="entry name" value="Trypsin_dom"/>
</dbReference>
<protein>
    <submittedName>
        <fullName evidence="5">Putative serine protease</fullName>
    </submittedName>
</protein>
<evidence type="ECO:0000313" key="6">
    <source>
        <dbReference type="EMBL" id="JAV47067.1"/>
    </source>
</evidence>
<dbReference type="VEuPathDB" id="VectorBase:AALC636_018769"/>
<evidence type="ECO:0000256" key="3">
    <source>
        <dbReference type="SAM" id="SignalP"/>
    </source>
</evidence>
<reference evidence="8" key="2">
    <citation type="journal article" date="2015" name="Proc. Natl. Acad. Sci. U.S.A.">
        <title>Genome sequence of the Asian Tiger mosquito, Aedes albopictus, reveals insights into its biology, genetics, and evolution.</title>
        <authorList>
            <person name="Chen X.G."/>
            <person name="Jiang X."/>
            <person name="Gu J."/>
            <person name="Xu M."/>
            <person name="Wu Y."/>
            <person name="Deng Y."/>
            <person name="Zhang C."/>
            <person name="Bonizzoni M."/>
            <person name="Dermauw W."/>
            <person name="Vontas J."/>
            <person name="Armbruster P."/>
            <person name="Huang X."/>
            <person name="Yang Y."/>
            <person name="Zhang H."/>
            <person name="He W."/>
            <person name="Peng H."/>
            <person name="Liu Y."/>
            <person name="Wu K."/>
            <person name="Chen J."/>
            <person name="Lirakis M."/>
            <person name="Topalis P."/>
            <person name="Van Leeuwen T."/>
            <person name="Hall A.B."/>
            <person name="Jiang X."/>
            <person name="Thorpe C."/>
            <person name="Mueller R.L."/>
            <person name="Sun C."/>
            <person name="Waterhouse R.M."/>
            <person name="Yan G."/>
            <person name="Tu Z.J."/>
            <person name="Fang X."/>
            <person name="James A.A."/>
        </authorList>
    </citation>
    <scope>NUCLEOTIDE SEQUENCE [LARGE SCALE GENOMIC DNA]</scope>
    <source>
        <strain evidence="8">Foshan</strain>
    </source>
</reference>
<dbReference type="PANTHER" id="PTHR24260">
    <property type="match status" value="1"/>
</dbReference>
<dbReference type="VEuPathDB" id="VectorBase:AALF022697"/>
<dbReference type="Gene3D" id="2.40.10.10">
    <property type="entry name" value="Trypsin-like serine proteases"/>
    <property type="match status" value="1"/>
</dbReference>
<dbReference type="SMART" id="SM00020">
    <property type="entry name" value="Tryp_SPc"/>
    <property type="match status" value="1"/>
</dbReference>
<keyword evidence="8" id="KW-1185">Reference proteome</keyword>
<accession>A0A023EVW5</accession>
<reference evidence="6" key="3">
    <citation type="submission" date="2016-03" db="EMBL/GenBank/DDBJ databases">
        <title>RNAseq analyses of the sensorial organs of adult female Aedes albopictus.</title>
        <authorList>
            <person name="Fabrizio L."/>
            <person name="Ribeiro J.M."/>
            <person name="Arca B."/>
        </authorList>
    </citation>
    <scope>NUCLEOTIDE SEQUENCE</scope>
</reference>
<dbReference type="VEuPathDB" id="VectorBase:AALF015868"/>
<dbReference type="SUPFAM" id="SSF50494">
    <property type="entry name" value="Trypsin-like serine proteases"/>
    <property type="match status" value="1"/>
</dbReference>
<dbReference type="AlphaFoldDB" id="A0A023EVW5"/>
<name>A0A023EVW5_AEDAL</name>
<dbReference type="VEuPathDB" id="VectorBase:AALFPA_078597"/>
<dbReference type="FunFam" id="2.40.10.10:FF:000068">
    <property type="entry name" value="transmembrane protease serine 2"/>
    <property type="match status" value="1"/>
</dbReference>
<dbReference type="PROSITE" id="PS50240">
    <property type="entry name" value="TRYPSIN_DOM"/>
    <property type="match status" value="1"/>
</dbReference>
<dbReference type="GeneID" id="109425031"/>
<dbReference type="InterPro" id="IPR001314">
    <property type="entry name" value="Peptidase_S1A"/>
</dbReference>
<dbReference type="EMBL" id="GAPW01001144">
    <property type="protein sequence ID" value="JAC12454.1"/>
    <property type="molecule type" value="mRNA"/>
</dbReference>
<dbReference type="GO" id="GO:0004252">
    <property type="term" value="F:serine-type endopeptidase activity"/>
    <property type="evidence" value="ECO:0007669"/>
    <property type="project" value="InterPro"/>
</dbReference>
<dbReference type="InterPro" id="IPR051333">
    <property type="entry name" value="CLIP_Serine_Protease"/>
</dbReference>
<dbReference type="PRINTS" id="PR00722">
    <property type="entry name" value="CHYMOTRYPSIN"/>
</dbReference>
<keyword evidence="1" id="KW-1015">Disulfide bond</keyword>
<dbReference type="Pfam" id="PF16030">
    <property type="entry name" value="GD_N"/>
    <property type="match status" value="1"/>
</dbReference>
<dbReference type="Pfam" id="PF00089">
    <property type="entry name" value="Trypsin"/>
    <property type="match status" value="1"/>
</dbReference>